<organism evidence="1 2">
    <name type="scientific">Parasphingorhabdus cellanae</name>
    <dbReference type="NCBI Taxonomy" id="2806553"/>
    <lineage>
        <taxon>Bacteria</taxon>
        <taxon>Pseudomonadati</taxon>
        <taxon>Pseudomonadota</taxon>
        <taxon>Alphaproteobacteria</taxon>
        <taxon>Sphingomonadales</taxon>
        <taxon>Sphingomonadaceae</taxon>
        <taxon>Parasphingorhabdus</taxon>
    </lineage>
</organism>
<evidence type="ECO:0000313" key="1">
    <source>
        <dbReference type="EMBL" id="QTD56138.1"/>
    </source>
</evidence>
<sequence length="204" mass="22026">MAYSLFQSPDKALFADKPIIKQADAENISTTIEMLAAAERIKKKYDADRAQAVEEGFAEGRKAALEEMQSHIAAAVLPIANEIADHQTVRQRDLAALAYEAVHHILGAIPEVEKMTALTKRALSNLEIEDVETITLCTGVAEEVKNGLSDNASRLVRADSSLQVHDCIIRTRSGSVLCGLDLQLETLGARWGLKTDVAAGMQGG</sequence>
<dbReference type="EMBL" id="CP071794">
    <property type="protein sequence ID" value="QTD56138.1"/>
    <property type="molecule type" value="Genomic_DNA"/>
</dbReference>
<dbReference type="InterPro" id="IPR010586">
    <property type="entry name" value="T3SS_stator_protein"/>
</dbReference>
<evidence type="ECO:0008006" key="3">
    <source>
        <dbReference type="Google" id="ProtNLM"/>
    </source>
</evidence>
<name>A0ABX7T3J3_9SPHN</name>
<accession>A0ABX7T3J3</accession>
<dbReference type="Pfam" id="PF06635">
    <property type="entry name" value="T3SS_SCTL"/>
    <property type="match status" value="1"/>
</dbReference>
<reference evidence="1 2" key="1">
    <citation type="submission" date="2021-03" db="EMBL/GenBank/DDBJ databases">
        <title>Complete genome of Parasphingorhabdus_sp.JHSY0214.</title>
        <authorList>
            <person name="Yoo J.H."/>
            <person name="Bae J.W."/>
        </authorList>
    </citation>
    <scope>NUCLEOTIDE SEQUENCE [LARGE SCALE GENOMIC DNA]</scope>
    <source>
        <strain evidence="1 2">JHSY0214</strain>
    </source>
</reference>
<gene>
    <name evidence="1" type="ORF">J4G78_00575</name>
</gene>
<evidence type="ECO:0000313" key="2">
    <source>
        <dbReference type="Proteomes" id="UP000663923"/>
    </source>
</evidence>
<proteinExistence type="predicted"/>
<keyword evidence="2" id="KW-1185">Reference proteome</keyword>
<dbReference type="Proteomes" id="UP000663923">
    <property type="component" value="Chromosome"/>
</dbReference>
<protein>
    <recommendedName>
        <fullName evidence="3">Flagellar assembly protein FliH/Type III secretion system HrpE domain-containing protein</fullName>
    </recommendedName>
</protein>
<dbReference type="RefSeq" id="WP_207987960.1">
    <property type="nucleotide sequence ID" value="NZ_CP071794.1"/>
</dbReference>